<keyword evidence="2" id="KW-0805">Transcription regulation</keyword>
<protein>
    <submittedName>
        <fullName evidence="8">Sigma-70 family RNA polymerase sigma factor</fullName>
    </submittedName>
</protein>
<dbReference type="InterPro" id="IPR007627">
    <property type="entry name" value="RNA_pol_sigma70_r2"/>
</dbReference>
<evidence type="ECO:0000313" key="7">
    <source>
        <dbReference type="EMBL" id="MFO7193745.1"/>
    </source>
</evidence>
<dbReference type="EMBL" id="QGUI01000091">
    <property type="protein sequence ID" value="PZN00364.1"/>
    <property type="molecule type" value="Genomic_DNA"/>
</dbReference>
<evidence type="ECO:0000256" key="1">
    <source>
        <dbReference type="ARBA" id="ARBA00010641"/>
    </source>
</evidence>
<reference evidence="8" key="2">
    <citation type="submission" date="2018-05" db="EMBL/GenBank/DDBJ databases">
        <authorList>
            <person name="Lanie J.A."/>
            <person name="Ng W.-L."/>
            <person name="Kazmierczak K.M."/>
            <person name="Andrzejewski T.M."/>
            <person name="Davidsen T.M."/>
            <person name="Wayne K.J."/>
            <person name="Tettelin H."/>
            <person name="Glass J.I."/>
            <person name="Rusch D."/>
            <person name="Podicherti R."/>
            <person name="Tsui H.-C.T."/>
            <person name="Winkler M.E."/>
        </authorList>
    </citation>
    <scope>NUCLEOTIDE SEQUENCE</scope>
    <source>
        <strain evidence="8">ZC4RG45</strain>
    </source>
</reference>
<organism evidence="8">
    <name type="scientific">Thermocrispum agreste</name>
    <dbReference type="NCBI Taxonomy" id="37925"/>
    <lineage>
        <taxon>Bacteria</taxon>
        <taxon>Bacillati</taxon>
        <taxon>Actinomycetota</taxon>
        <taxon>Actinomycetes</taxon>
        <taxon>Pseudonocardiales</taxon>
        <taxon>Pseudonocardiaceae</taxon>
        <taxon>Thermocrispum</taxon>
    </lineage>
</organism>
<evidence type="ECO:0000313" key="8">
    <source>
        <dbReference type="EMBL" id="PZN00364.1"/>
    </source>
</evidence>
<keyword evidence="3" id="KW-0731">Sigma factor</keyword>
<dbReference type="Pfam" id="PF04542">
    <property type="entry name" value="Sigma70_r2"/>
    <property type="match status" value="1"/>
</dbReference>
<dbReference type="PANTHER" id="PTHR43133:SF8">
    <property type="entry name" value="RNA POLYMERASE SIGMA FACTOR HI_1459-RELATED"/>
    <property type="match status" value="1"/>
</dbReference>
<sequence>MSPTHHPQPAADRLTALVATLTPQLRDHVRRFAVGPQDCDDILQDVWMLYLLHRHRIADQERTAAWLRTTASRRALRRRLDSGAERADQAAVEQALIDTAGPAHHATAAEQRRAVRRAVARLDRRDRLLAGIMATRPDLGYRAIAELLDVAIDSVGPLRRRCLNRLRVLLAAEGITDPAP</sequence>
<feature type="domain" description="RNA polymerase sigma-70 region 2" evidence="6">
    <location>
        <begin position="17"/>
        <end position="80"/>
    </location>
</feature>
<comment type="similarity">
    <text evidence="1">Belongs to the sigma-70 factor family. ECF subfamily.</text>
</comment>
<dbReference type="PANTHER" id="PTHR43133">
    <property type="entry name" value="RNA POLYMERASE ECF-TYPE SIGMA FACTO"/>
    <property type="match status" value="1"/>
</dbReference>
<dbReference type="InterPro" id="IPR013324">
    <property type="entry name" value="RNA_pol_sigma_r3/r4-like"/>
</dbReference>
<gene>
    <name evidence="7" type="ORF">DIU77_015995</name>
    <name evidence="8" type="ORF">DIU77_03845</name>
</gene>
<dbReference type="InterPro" id="IPR013325">
    <property type="entry name" value="RNA_pol_sigma_r2"/>
</dbReference>
<dbReference type="InterPro" id="IPR039425">
    <property type="entry name" value="RNA_pol_sigma-70-like"/>
</dbReference>
<dbReference type="EMBL" id="QGUI02000266">
    <property type="protein sequence ID" value="MFO7193745.1"/>
    <property type="molecule type" value="Genomic_DNA"/>
</dbReference>
<dbReference type="GO" id="GO:0003677">
    <property type="term" value="F:DNA binding"/>
    <property type="evidence" value="ECO:0007669"/>
    <property type="project" value="UniProtKB-KW"/>
</dbReference>
<dbReference type="GO" id="GO:0006352">
    <property type="term" value="P:DNA-templated transcription initiation"/>
    <property type="evidence" value="ECO:0007669"/>
    <property type="project" value="InterPro"/>
</dbReference>
<reference evidence="7" key="1">
    <citation type="submission" date="2018-05" db="EMBL/GenBank/DDBJ databases">
        <authorList>
            <person name="Moura L."/>
            <person name="Setubal J.C."/>
        </authorList>
    </citation>
    <scope>NUCLEOTIDE SEQUENCE</scope>
    <source>
        <strain evidence="7">ZC4RG45</strain>
    </source>
</reference>
<dbReference type="NCBIfam" id="TIGR02937">
    <property type="entry name" value="sigma70-ECF"/>
    <property type="match status" value="1"/>
</dbReference>
<dbReference type="GO" id="GO:0016987">
    <property type="term" value="F:sigma factor activity"/>
    <property type="evidence" value="ECO:0007669"/>
    <property type="project" value="UniProtKB-KW"/>
</dbReference>
<proteinExistence type="inferred from homology"/>
<evidence type="ECO:0000256" key="4">
    <source>
        <dbReference type="ARBA" id="ARBA00023125"/>
    </source>
</evidence>
<comment type="caution">
    <text evidence="8">The sequence shown here is derived from an EMBL/GenBank/DDBJ whole genome shotgun (WGS) entry which is preliminary data.</text>
</comment>
<dbReference type="InterPro" id="IPR036388">
    <property type="entry name" value="WH-like_DNA-bd_sf"/>
</dbReference>
<dbReference type="InterPro" id="IPR014284">
    <property type="entry name" value="RNA_pol_sigma-70_dom"/>
</dbReference>
<evidence type="ECO:0000256" key="5">
    <source>
        <dbReference type="ARBA" id="ARBA00023163"/>
    </source>
</evidence>
<evidence type="ECO:0000256" key="2">
    <source>
        <dbReference type="ARBA" id="ARBA00023015"/>
    </source>
</evidence>
<accession>A0A2W4LRR7</accession>
<keyword evidence="5" id="KW-0804">Transcription</keyword>
<reference evidence="7 9" key="3">
    <citation type="journal article" date="2021" name="BMC Genomics">
        <title>Genome-resolved metagenome and metatranscriptome analyses of thermophilic composting reveal key bacterial players and their metabolic interactions.</title>
        <authorList>
            <person name="Braga L.P.P."/>
            <person name="Pereira R.V."/>
            <person name="Martins L.F."/>
            <person name="Moura L.M.S."/>
            <person name="Sanchez F.B."/>
            <person name="Patane J.S.L."/>
            <person name="da Silva A.M."/>
            <person name="Setubal J.C."/>
        </authorList>
    </citation>
    <scope>NUCLEOTIDE SEQUENCE [LARGE SCALE GENOMIC DNA]</scope>
    <source>
        <strain evidence="7">ZC4RG45</strain>
    </source>
</reference>
<dbReference type="Gene3D" id="1.10.10.10">
    <property type="entry name" value="Winged helix-like DNA-binding domain superfamily/Winged helix DNA-binding domain"/>
    <property type="match status" value="1"/>
</dbReference>
<dbReference type="SUPFAM" id="SSF88659">
    <property type="entry name" value="Sigma3 and sigma4 domains of RNA polymerase sigma factors"/>
    <property type="match status" value="1"/>
</dbReference>
<evidence type="ECO:0000259" key="6">
    <source>
        <dbReference type="Pfam" id="PF04542"/>
    </source>
</evidence>
<dbReference type="Proteomes" id="UP000249324">
    <property type="component" value="Unassembled WGS sequence"/>
</dbReference>
<reference evidence="7" key="4">
    <citation type="submission" date="2023-08" db="EMBL/GenBank/DDBJ databases">
        <authorList>
            <person name="Guima S.E.S."/>
            <person name="Martins L.F."/>
            <person name="Silva A.M."/>
            <person name="Setubal J.C."/>
        </authorList>
    </citation>
    <scope>NUCLEOTIDE SEQUENCE</scope>
    <source>
        <strain evidence="7">ZC4RG45</strain>
    </source>
</reference>
<dbReference type="Gene3D" id="1.10.1740.10">
    <property type="match status" value="1"/>
</dbReference>
<evidence type="ECO:0000256" key="3">
    <source>
        <dbReference type="ARBA" id="ARBA00023082"/>
    </source>
</evidence>
<evidence type="ECO:0000313" key="9">
    <source>
        <dbReference type="Proteomes" id="UP000249324"/>
    </source>
</evidence>
<dbReference type="AlphaFoldDB" id="A0A2W4LRR7"/>
<dbReference type="STRING" id="1111738.GCA_000427905_01605"/>
<dbReference type="SUPFAM" id="SSF88946">
    <property type="entry name" value="Sigma2 domain of RNA polymerase sigma factors"/>
    <property type="match status" value="1"/>
</dbReference>
<keyword evidence="4" id="KW-0238">DNA-binding</keyword>
<name>A0A2W4LRR7_9PSEU</name>